<dbReference type="RefSeq" id="WP_231438784.1">
    <property type="nucleotide sequence ID" value="NZ_JAJOMB010000001.1"/>
</dbReference>
<keyword evidence="2" id="KW-1185">Reference proteome</keyword>
<reference evidence="1" key="1">
    <citation type="submission" date="2021-11" db="EMBL/GenBank/DDBJ databases">
        <title>Streptomyces corallinus and Kineosporia corallina sp. nov., two new coral-derived marine actinobacteria.</title>
        <authorList>
            <person name="Buangrab K."/>
            <person name="Sutthacheep M."/>
            <person name="Yeemin T."/>
            <person name="Harunari E."/>
            <person name="Igarashi Y."/>
            <person name="Sripreechasak P."/>
            <person name="Kanchanasin P."/>
            <person name="Tanasupawat S."/>
            <person name="Phongsopitanun W."/>
        </authorList>
    </citation>
    <scope>NUCLEOTIDE SEQUENCE</scope>
    <source>
        <strain evidence="1">JCM 31032</strain>
    </source>
</reference>
<dbReference type="AlphaFoldDB" id="A0A9X1N9Q2"/>
<name>A0A9X1N9Q2_9ACTN</name>
<gene>
    <name evidence="1" type="ORF">LR394_03105</name>
</gene>
<dbReference type="EMBL" id="JAJOMB010000001">
    <property type="protein sequence ID" value="MCD5309869.1"/>
    <property type="molecule type" value="Genomic_DNA"/>
</dbReference>
<protein>
    <submittedName>
        <fullName evidence="1">Uncharacterized protein</fullName>
    </submittedName>
</protein>
<evidence type="ECO:0000313" key="1">
    <source>
        <dbReference type="EMBL" id="MCD5309869.1"/>
    </source>
</evidence>
<evidence type="ECO:0000313" key="2">
    <source>
        <dbReference type="Proteomes" id="UP001138997"/>
    </source>
</evidence>
<dbReference type="Proteomes" id="UP001138997">
    <property type="component" value="Unassembled WGS sequence"/>
</dbReference>
<comment type="caution">
    <text evidence="1">The sequence shown here is derived from an EMBL/GenBank/DDBJ whole genome shotgun (WGS) entry which is preliminary data.</text>
</comment>
<proteinExistence type="predicted"/>
<accession>A0A9X1N9Q2</accession>
<organism evidence="1 2">
    <name type="scientific">Kineosporia babensis</name>
    <dbReference type="NCBI Taxonomy" id="499548"/>
    <lineage>
        <taxon>Bacteria</taxon>
        <taxon>Bacillati</taxon>
        <taxon>Actinomycetota</taxon>
        <taxon>Actinomycetes</taxon>
        <taxon>Kineosporiales</taxon>
        <taxon>Kineosporiaceae</taxon>
        <taxon>Kineosporia</taxon>
    </lineage>
</organism>
<sequence>MEDRIAVWAEVEPGSTVASALEMLAETVRKYALSIVSHVESAQLMTSVWP</sequence>